<evidence type="ECO:0000313" key="3">
    <source>
        <dbReference type="Proteomes" id="UP000323300"/>
    </source>
</evidence>
<dbReference type="PANTHER" id="PTHR42928:SF3">
    <property type="entry name" value="UPF0065 PROTEIN YFLP"/>
    <property type="match status" value="1"/>
</dbReference>
<organism evidence="2 3">
    <name type="scientific">Neomesorhizobium albiziae</name>
    <dbReference type="NCBI Taxonomy" id="335020"/>
    <lineage>
        <taxon>Bacteria</taxon>
        <taxon>Pseudomonadati</taxon>
        <taxon>Pseudomonadota</taxon>
        <taxon>Alphaproteobacteria</taxon>
        <taxon>Hyphomicrobiales</taxon>
        <taxon>Phyllobacteriaceae</taxon>
        <taxon>Neomesorhizobium</taxon>
    </lineage>
</organism>
<dbReference type="AlphaFoldDB" id="A0A1I3VJH6"/>
<dbReference type="Proteomes" id="UP000323300">
    <property type="component" value="Unassembled WGS sequence"/>
</dbReference>
<sequence>MLSRREFLMSTVAAGGVAMAGLPIGAASAQEQIQIFVPAAPGGGWDQTARTIDQVLRSEKLISGAQITNVGGAGGTVGLPQFISQWNGKGNSLMVAGMVMVGAIIANKSANNLSEVTPIARLTGEFEALVVPASSPFQTAGDFVAALKADPTKVPVAGGSAGGSDHILFGLIAKTVGVEATKLSYVPFAGGGEALAALLGNQVAAGISGYGEFSEQVKAGALRLLAISADKRQEGIDAPTMKEAGIDVELFNWRGVFAPPAVSDADKAAMITLIETMAKSEAWATECKNRNWTQILLTGDDYAKFLAEDTARIEGILKDLGLA</sequence>
<dbReference type="OrthoDB" id="9780943at2"/>
<keyword evidence="3" id="KW-1185">Reference proteome</keyword>
<dbReference type="SUPFAM" id="SSF53850">
    <property type="entry name" value="Periplasmic binding protein-like II"/>
    <property type="match status" value="1"/>
</dbReference>
<evidence type="ECO:0000256" key="1">
    <source>
        <dbReference type="ARBA" id="ARBA00006987"/>
    </source>
</evidence>
<dbReference type="PIRSF" id="PIRSF017082">
    <property type="entry name" value="YflP"/>
    <property type="match status" value="1"/>
</dbReference>
<dbReference type="PROSITE" id="PS51318">
    <property type="entry name" value="TAT"/>
    <property type="match status" value="1"/>
</dbReference>
<dbReference type="Gene3D" id="3.40.190.150">
    <property type="entry name" value="Bordetella uptake gene, domain 1"/>
    <property type="match status" value="1"/>
</dbReference>
<dbReference type="RefSeq" id="WP_149757919.1">
    <property type="nucleotide sequence ID" value="NZ_BSPE01000002.1"/>
</dbReference>
<dbReference type="InterPro" id="IPR005064">
    <property type="entry name" value="BUG"/>
</dbReference>
<gene>
    <name evidence="2" type="ORF">SAMN04488498_101510</name>
</gene>
<protein>
    <submittedName>
        <fullName evidence="2">Putative tricarboxylic transport membrane protein</fullName>
    </submittedName>
</protein>
<comment type="similarity">
    <text evidence="1">Belongs to the UPF0065 (bug) family.</text>
</comment>
<proteinExistence type="inferred from homology"/>
<dbReference type="CDD" id="cd07012">
    <property type="entry name" value="PBP2_Bug_TTT"/>
    <property type="match status" value="1"/>
</dbReference>
<accession>A0A1I3VJH6</accession>
<dbReference type="EMBL" id="FOSL01000001">
    <property type="protein sequence ID" value="SFJ95330.1"/>
    <property type="molecule type" value="Genomic_DNA"/>
</dbReference>
<dbReference type="PANTHER" id="PTHR42928">
    <property type="entry name" value="TRICARBOXYLATE-BINDING PROTEIN"/>
    <property type="match status" value="1"/>
</dbReference>
<dbReference type="Gene3D" id="3.40.190.10">
    <property type="entry name" value="Periplasmic binding protein-like II"/>
    <property type="match status" value="1"/>
</dbReference>
<dbReference type="Pfam" id="PF03401">
    <property type="entry name" value="TctC"/>
    <property type="match status" value="1"/>
</dbReference>
<evidence type="ECO:0000313" key="2">
    <source>
        <dbReference type="EMBL" id="SFJ95330.1"/>
    </source>
</evidence>
<name>A0A1I3VJH6_9HYPH</name>
<dbReference type="InterPro" id="IPR042100">
    <property type="entry name" value="Bug_dom1"/>
</dbReference>
<reference evidence="2 3" key="1">
    <citation type="submission" date="2016-10" db="EMBL/GenBank/DDBJ databases">
        <authorList>
            <person name="Varghese N."/>
            <person name="Submissions S."/>
        </authorList>
    </citation>
    <scope>NUCLEOTIDE SEQUENCE [LARGE SCALE GENOMIC DNA]</scope>
    <source>
        <strain evidence="2 3">DSM 21822</strain>
    </source>
</reference>
<dbReference type="InterPro" id="IPR006311">
    <property type="entry name" value="TAT_signal"/>
</dbReference>